<dbReference type="EMBL" id="CP115149">
    <property type="protein sequence ID" value="WBL35483.1"/>
    <property type="molecule type" value="Genomic_DNA"/>
</dbReference>
<evidence type="ECO:0000256" key="2">
    <source>
        <dbReference type="ARBA" id="ARBA00022741"/>
    </source>
</evidence>
<evidence type="ECO:0000259" key="5">
    <source>
        <dbReference type="PROSITE" id="PS50893"/>
    </source>
</evidence>
<evidence type="ECO:0000313" key="6">
    <source>
        <dbReference type="EMBL" id="WBL35483.1"/>
    </source>
</evidence>
<evidence type="ECO:0000256" key="4">
    <source>
        <dbReference type="SAM" id="MobiDB-lite"/>
    </source>
</evidence>
<keyword evidence="1" id="KW-0813">Transport</keyword>
<name>A0ABY7M4M1_9CHLR</name>
<accession>A0ABY7M4M1</accession>
<sequence length="300" mass="32168">MSEGAAVELRSVSRKFRAGGEDVWAVREVSLSVRPGEFLALVGRSGSGKTTLLNLIAGLDRPTSGEVLIDGARVDRMSDRELDRLRRHTLGFIFQSFGLLPLLSARENVELPLRIAGLGHRERQKRVDEALAFVGLGKRAEHRPYELSGGEQQRVAIARALAARPRLILADEPTGELDSATATAVFSLLRDLARVEGITIIACTHDRLVMEMAGRVEELADGRLVTGGRKEVLERTLARERSPFAAARAAPPGEAPAATGLSSLIGADYAQFRRPGAAAPGAGERRDDAQGADEGAPRSP</sequence>
<dbReference type="Proteomes" id="UP001212803">
    <property type="component" value="Chromosome"/>
</dbReference>
<dbReference type="InterPro" id="IPR017911">
    <property type="entry name" value="MacB-like_ATP-bd"/>
</dbReference>
<organism evidence="6 7">
    <name type="scientific">Tepidiforma flava</name>
    <dbReference type="NCBI Taxonomy" id="3004094"/>
    <lineage>
        <taxon>Bacteria</taxon>
        <taxon>Bacillati</taxon>
        <taxon>Chloroflexota</taxon>
        <taxon>Tepidiformia</taxon>
        <taxon>Tepidiformales</taxon>
        <taxon>Tepidiformaceae</taxon>
        <taxon>Tepidiforma</taxon>
    </lineage>
</organism>
<dbReference type="SMART" id="SM00382">
    <property type="entry name" value="AAA"/>
    <property type="match status" value="1"/>
</dbReference>
<dbReference type="PANTHER" id="PTHR24220">
    <property type="entry name" value="IMPORT ATP-BINDING PROTEIN"/>
    <property type="match status" value="1"/>
</dbReference>
<evidence type="ECO:0000256" key="1">
    <source>
        <dbReference type="ARBA" id="ARBA00022448"/>
    </source>
</evidence>
<keyword evidence="2" id="KW-0547">Nucleotide-binding</keyword>
<evidence type="ECO:0000256" key="3">
    <source>
        <dbReference type="ARBA" id="ARBA00022840"/>
    </source>
</evidence>
<protein>
    <submittedName>
        <fullName evidence="6">ABC transporter ATP-binding protein</fullName>
    </submittedName>
</protein>
<dbReference type="GO" id="GO:0005524">
    <property type="term" value="F:ATP binding"/>
    <property type="evidence" value="ECO:0007669"/>
    <property type="project" value="UniProtKB-KW"/>
</dbReference>
<dbReference type="InterPro" id="IPR003439">
    <property type="entry name" value="ABC_transporter-like_ATP-bd"/>
</dbReference>
<dbReference type="PROSITE" id="PS50893">
    <property type="entry name" value="ABC_TRANSPORTER_2"/>
    <property type="match status" value="1"/>
</dbReference>
<feature type="region of interest" description="Disordered" evidence="4">
    <location>
        <begin position="275"/>
        <end position="300"/>
    </location>
</feature>
<reference evidence="6 7" key="1">
    <citation type="journal article" date="2023" name="ISME J.">
        <title>Thermophilic Dehalococcoidia with unusual traits shed light on an unexpected past.</title>
        <authorList>
            <person name="Palmer M."/>
            <person name="Covington J.K."/>
            <person name="Zhou E.M."/>
            <person name="Thomas S.C."/>
            <person name="Habib N."/>
            <person name="Seymour C.O."/>
            <person name="Lai D."/>
            <person name="Johnston J."/>
            <person name="Hashimi A."/>
            <person name="Jiao J.Y."/>
            <person name="Muok A.R."/>
            <person name="Liu L."/>
            <person name="Xian W.D."/>
            <person name="Zhi X.Y."/>
            <person name="Li M.M."/>
            <person name="Silva L.P."/>
            <person name="Bowen B.P."/>
            <person name="Louie K."/>
            <person name="Briegel A."/>
            <person name="Pett-Ridge J."/>
            <person name="Weber P.K."/>
            <person name="Tocheva E.I."/>
            <person name="Woyke T."/>
            <person name="Northen T.R."/>
            <person name="Mayali X."/>
            <person name="Li W.J."/>
            <person name="Hedlund B.P."/>
        </authorList>
    </citation>
    <scope>NUCLEOTIDE SEQUENCE [LARGE SCALE GENOMIC DNA]</scope>
    <source>
        <strain evidence="6 7">YIM 72310</strain>
    </source>
</reference>
<dbReference type="InterPro" id="IPR003593">
    <property type="entry name" value="AAA+_ATPase"/>
</dbReference>
<keyword evidence="7" id="KW-1185">Reference proteome</keyword>
<dbReference type="SUPFAM" id="SSF52540">
    <property type="entry name" value="P-loop containing nucleoside triphosphate hydrolases"/>
    <property type="match status" value="1"/>
</dbReference>
<dbReference type="InterPro" id="IPR017871">
    <property type="entry name" value="ABC_transporter-like_CS"/>
</dbReference>
<dbReference type="Pfam" id="PF00005">
    <property type="entry name" value="ABC_tran"/>
    <property type="match status" value="1"/>
</dbReference>
<proteinExistence type="predicted"/>
<dbReference type="RefSeq" id="WP_270056009.1">
    <property type="nucleotide sequence ID" value="NZ_CP115149.1"/>
</dbReference>
<keyword evidence="3 6" id="KW-0067">ATP-binding</keyword>
<dbReference type="CDD" id="cd03255">
    <property type="entry name" value="ABC_MJ0796_LolCDE_FtsE"/>
    <property type="match status" value="1"/>
</dbReference>
<feature type="domain" description="ABC transporter" evidence="5">
    <location>
        <begin position="7"/>
        <end position="246"/>
    </location>
</feature>
<dbReference type="Gene3D" id="3.40.50.300">
    <property type="entry name" value="P-loop containing nucleotide triphosphate hydrolases"/>
    <property type="match status" value="1"/>
</dbReference>
<dbReference type="PROSITE" id="PS00211">
    <property type="entry name" value="ABC_TRANSPORTER_1"/>
    <property type="match status" value="1"/>
</dbReference>
<evidence type="ECO:0000313" key="7">
    <source>
        <dbReference type="Proteomes" id="UP001212803"/>
    </source>
</evidence>
<gene>
    <name evidence="6" type="ORF">O0235_11950</name>
</gene>
<dbReference type="InterPro" id="IPR027417">
    <property type="entry name" value="P-loop_NTPase"/>
</dbReference>
<dbReference type="InterPro" id="IPR015854">
    <property type="entry name" value="ABC_transpr_LolD-like"/>
</dbReference>